<dbReference type="HOGENOM" id="CLU_515218_0_0_1"/>
<organism evidence="2 3">
    <name type="scientific">Trichoplax adhaerens</name>
    <name type="common">Trichoplax reptans</name>
    <dbReference type="NCBI Taxonomy" id="10228"/>
    <lineage>
        <taxon>Eukaryota</taxon>
        <taxon>Metazoa</taxon>
        <taxon>Placozoa</taxon>
        <taxon>Uniplacotomia</taxon>
        <taxon>Trichoplacea</taxon>
        <taxon>Trichoplacidae</taxon>
        <taxon>Trichoplax</taxon>
    </lineage>
</organism>
<evidence type="ECO:0000256" key="1">
    <source>
        <dbReference type="SAM" id="MobiDB-lite"/>
    </source>
</evidence>
<gene>
    <name evidence="2" type="ORF">TRIADDRAFT_54418</name>
</gene>
<protein>
    <submittedName>
        <fullName evidence="2">Uncharacterized protein</fullName>
    </submittedName>
</protein>
<dbReference type="RefSeq" id="XP_002110430.1">
    <property type="nucleotide sequence ID" value="XM_002110394.1"/>
</dbReference>
<dbReference type="Proteomes" id="UP000009022">
    <property type="component" value="Unassembled WGS sequence"/>
</dbReference>
<dbReference type="PANTHER" id="PTHR45737">
    <property type="entry name" value="VON WILLEBRAND FACTOR A DOMAIN-CONTAINING PROTEIN 5A"/>
    <property type="match status" value="1"/>
</dbReference>
<evidence type="ECO:0000313" key="2">
    <source>
        <dbReference type="EMBL" id="EDV26434.1"/>
    </source>
</evidence>
<proteinExistence type="predicted"/>
<dbReference type="InParanoid" id="B3RRZ3"/>
<dbReference type="EMBL" id="DS985243">
    <property type="protein sequence ID" value="EDV26434.1"/>
    <property type="molecule type" value="Genomic_DNA"/>
</dbReference>
<dbReference type="PANTHER" id="PTHR45737:SF6">
    <property type="entry name" value="VON WILLEBRAND FACTOR A DOMAIN-CONTAINING PROTEIN 5A"/>
    <property type="match status" value="1"/>
</dbReference>
<name>B3RRZ3_TRIAD</name>
<dbReference type="KEGG" id="tad:TRIADDRAFT_54418"/>
<sequence>MMKCFAVELQANEYLGNKLVVERVRCECQLLGTVCRVRLVQTFINKGQAPIQTAYISCLRNDISICEFSSYNSSTRQYLSSRALEKNTFDRGFSWLHNDEQLIKKLEKVFDCSSFGQLFTAQTGSVNGGECIDVSLTYVTECRVKNNEIKFTPPKIVNNYCDEDPFHYDIDIDLLQPLRISNIASPTHDIATKFYNGVTRIVVDYQQPKNCGQDILLQYEEEELPNSGHYPNVLLCANGGEESNNVSNKVAIMAVFPPLKPNNAMIARDLFIEWGNLNVKTQCPSPKHLLSAIHATNYTSIYALLDDDNFPDGDIYLKGYCNNEEVVIRPSYCVCTTLSLAEDAIHVMICNWLYREMDAMNNTDVDELYQLMTDNNVLSSVTKYVVEENNYQMCVANLQNIASNAVRQSIGQNMKENNMQQKKRKLTPTAGSSGKTKVSSIPSFDRASFENDDMIIEEEESEELEQEDVFKYKNGTEEITVQINNIENKAVESNTKARKRRPTPVPRYQQFSADYQRMTIIRMPSLSED</sequence>
<dbReference type="AlphaFoldDB" id="B3RRZ3"/>
<accession>B3RRZ3</accession>
<feature type="region of interest" description="Disordered" evidence="1">
    <location>
        <begin position="415"/>
        <end position="441"/>
    </location>
</feature>
<dbReference type="CTD" id="6751645"/>
<keyword evidence="3" id="KW-1185">Reference proteome</keyword>
<reference evidence="2 3" key="1">
    <citation type="journal article" date="2008" name="Nature">
        <title>The Trichoplax genome and the nature of placozoans.</title>
        <authorList>
            <person name="Srivastava M."/>
            <person name="Begovic E."/>
            <person name="Chapman J."/>
            <person name="Putnam N.H."/>
            <person name="Hellsten U."/>
            <person name="Kawashima T."/>
            <person name="Kuo A."/>
            <person name="Mitros T."/>
            <person name="Salamov A."/>
            <person name="Carpenter M.L."/>
            <person name="Signorovitch A.Y."/>
            <person name="Moreno M.A."/>
            <person name="Kamm K."/>
            <person name="Grimwood J."/>
            <person name="Schmutz J."/>
            <person name="Shapiro H."/>
            <person name="Grigoriev I.V."/>
            <person name="Buss L.W."/>
            <person name="Schierwater B."/>
            <person name="Dellaporta S.L."/>
            <person name="Rokhsar D.S."/>
        </authorList>
    </citation>
    <scope>NUCLEOTIDE SEQUENCE [LARGE SCALE GENOMIC DNA]</scope>
    <source>
        <strain evidence="2 3">Grell-BS-1999</strain>
    </source>
</reference>
<dbReference type="PhylomeDB" id="B3RRZ3"/>
<evidence type="ECO:0000313" key="3">
    <source>
        <dbReference type="Proteomes" id="UP000009022"/>
    </source>
</evidence>
<dbReference type="GeneID" id="6751645"/>
<feature type="compositionally biased region" description="Polar residues" evidence="1">
    <location>
        <begin position="429"/>
        <end position="441"/>
    </location>
</feature>